<dbReference type="EMBL" id="CAJNNV010026809">
    <property type="protein sequence ID" value="CAE8619054.1"/>
    <property type="molecule type" value="Genomic_DNA"/>
</dbReference>
<evidence type="ECO:0000313" key="2">
    <source>
        <dbReference type="EMBL" id="CAE8619054.1"/>
    </source>
</evidence>
<dbReference type="AlphaFoldDB" id="A0A813G873"/>
<comment type="caution">
    <text evidence="2">The sequence shown here is derived from an EMBL/GenBank/DDBJ whole genome shotgun (WGS) entry which is preliminary data.</text>
</comment>
<feature type="compositionally biased region" description="Low complexity" evidence="1">
    <location>
        <begin position="203"/>
        <end position="212"/>
    </location>
</feature>
<evidence type="ECO:0000256" key="1">
    <source>
        <dbReference type="SAM" id="MobiDB-lite"/>
    </source>
</evidence>
<accession>A0A813G873</accession>
<protein>
    <submittedName>
        <fullName evidence="2">Uncharacterized protein</fullName>
    </submittedName>
</protein>
<organism evidence="2 3">
    <name type="scientific">Polarella glacialis</name>
    <name type="common">Dinoflagellate</name>
    <dbReference type="NCBI Taxonomy" id="89957"/>
    <lineage>
        <taxon>Eukaryota</taxon>
        <taxon>Sar</taxon>
        <taxon>Alveolata</taxon>
        <taxon>Dinophyceae</taxon>
        <taxon>Suessiales</taxon>
        <taxon>Suessiaceae</taxon>
        <taxon>Polarella</taxon>
    </lineage>
</organism>
<feature type="region of interest" description="Disordered" evidence="1">
    <location>
        <begin position="200"/>
        <end position="221"/>
    </location>
</feature>
<sequence>GRKCKDRMLKKWTNYRTKISRVAVQPEQVKIHFQDERPESPKEKLNQNYVIQERDHGADVFDDFESHTHNHKFLSLEDAAENRLRAAGFEPDVKVRVLARGAAHATKGIPEDLVRAVDTAFEVKVKKKVKPSAQYLATPQTMAASVHSLSPPPRRRPLPYDPREEALQKGILESKKETKRRSPLRRLEVEEEAALKDHQELLARAASQSVSRSRGKDGDKK</sequence>
<name>A0A813G873_POLGL</name>
<keyword evidence="3" id="KW-1185">Reference proteome</keyword>
<evidence type="ECO:0000313" key="3">
    <source>
        <dbReference type="Proteomes" id="UP000654075"/>
    </source>
</evidence>
<dbReference type="Proteomes" id="UP000654075">
    <property type="component" value="Unassembled WGS sequence"/>
</dbReference>
<feature type="compositionally biased region" description="Basic and acidic residues" evidence="1">
    <location>
        <begin position="161"/>
        <end position="176"/>
    </location>
</feature>
<reference evidence="2" key="1">
    <citation type="submission" date="2021-02" db="EMBL/GenBank/DDBJ databases">
        <authorList>
            <person name="Dougan E. K."/>
            <person name="Rhodes N."/>
            <person name="Thang M."/>
            <person name="Chan C."/>
        </authorList>
    </citation>
    <scope>NUCLEOTIDE SEQUENCE</scope>
</reference>
<feature type="region of interest" description="Disordered" evidence="1">
    <location>
        <begin position="141"/>
        <end position="186"/>
    </location>
</feature>
<proteinExistence type="predicted"/>
<gene>
    <name evidence="2" type="ORF">PGLA1383_LOCUS36648</name>
</gene>
<feature type="non-terminal residue" evidence="2">
    <location>
        <position position="221"/>
    </location>
</feature>